<feature type="domain" description="PilZ" evidence="1">
    <location>
        <begin position="15"/>
        <end position="96"/>
    </location>
</feature>
<evidence type="ECO:0000313" key="3">
    <source>
        <dbReference type="Proteomes" id="UP001215827"/>
    </source>
</evidence>
<feature type="domain" description="PilZ" evidence="1">
    <location>
        <begin position="110"/>
        <end position="184"/>
    </location>
</feature>
<dbReference type="Gene3D" id="2.40.10.220">
    <property type="entry name" value="predicted glycosyltransferase like domains"/>
    <property type="match status" value="1"/>
</dbReference>
<reference evidence="2 3" key="1">
    <citation type="submission" date="2023-03" db="EMBL/GenBank/DDBJ databases">
        <title>Altererythrobacter sp. CAU 1644 isolated from sand.</title>
        <authorList>
            <person name="Kim W."/>
        </authorList>
    </citation>
    <scope>NUCLEOTIDE SEQUENCE [LARGE SCALE GENOMIC DNA]</scope>
    <source>
        <strain evidence="2 3">CAU 1644</strain>
    </source>
</reference>
<dbReference type="InterPro" id="IPR009875">
    <property type="entry name" value="PilZ_domain"/>
</dbReference>
<dbReference type="SUPFAM" id="SSF141371">
    <property type="entry name" value="PilZ domain-like"/>
    <property type="match status" value="2"/>
</dbReference>
<accession>A0ABY8FYE5</accession>
<evidence type="ECO:0000259" key="1">
    <source>
        <dbReference type="Pfam" id="PF07238"/>
    </source>
</evidence>
<proteinExistence type="predicted"/>
<dbReference type="Pfam" id="PF07238">
    <property type="entry name" value="PilZ"/>
    <property type="match status" value="2"/>
</dbReference>
<keyword evidence="3" id="KW-1185">Reference proteome</keyword>
<gene>
    <name evidence="2" type="ORF">P7228_09105</name>
</gene>
<name>A0ABY8FYE5_9SPHN</name>
<sequence length="204" mass="22815">MLHSCLDTAIPPDPRRSDRTSLLIRPIKLVSRKDEFLCLVRDISVTGVSIRSFHDLPPMDDVRLESQTGETLEATAVWQMDRRAGFAFKQDIDVESVIAEMGLYPKRPLRFELSTPATLFRAGQPTPATILNLSQQGAKLQTTQRLSIGELVRIEDGSLPSLVAKVCWRDGELYGVVFETRFTLADFAVMAARMQQPKLLARAS</sequence>
<dbReference type="EMBL" id="CP121106">
    <property type="protein sequence ID" value="WFL79053.1"/>
    <property type="molecule type" value="Genomic_DNA"/>
</dbReference>
<dbReference type="RefSeq" id="WP_278017742.1">
    <property type="nucleotide sequence ID" value="NZ_CP121106.1"/>
</dbReference>
<organism evidence="2 3">
    <name type="scientific">Altererythrobacter arenosus</name>
    <dbReference type="NCBI Taxonomy" id="3032592"/>
    <lineage>
        <taxon>Bacteria</taxon>
        <taxon>Pseudomonadati</taxon>
        <taxon>Pseudomonadota</taxon>
        <taxon>Alphaproteobacteria</taxon>
        <taxon>Sphingomonadales</taxon>
        <taxon>Erythrobacteraceae</taxon>
        <taxon>Altererythrobacter</taxon>
    </lineage>
</organism>
<dbReference type="Proteomes" id="UP001215827">
    <property type="component" value="Chromosome"/>
</dbReference>
<protein>
    <submittedName>
        <fullName evidence="2">PilZ domain-containing protein</fullName>
    </submittedName>
</protein>
<evidence type="ECO:0000313" key="2">
    <source>
        <dbReference type="EMBL" id="WFL79053.1"/>
    </source>
</evidence>